<accession>A0ABV6LJQ7</accession>
<keyword evidence="1" id="KW-1133">Transmembrane helix</keyword>
<evidence type="ECO:0000256" key="1">
    <source>
        <dbReference type="SAM" id="Phobius"/>
    </source>
</evidence>
<dbReference type="Pfam" id="PF15980">
    <property type="entry name" value="ComGF"/>
    <property type="match status" value="1"/>
</dbReference>
<keyword evidence="1" id="KW-0472">Membrane</keyword>
<name>A0ABV6LJQ7_9BACI</name>
<dbReference type="Proteomes" id="UP001589836">
    <property type="component" value="Unassembled WGS sequence"/>
</dbReference>
<keyword evidence="1" id="KW-0812">Transmembrane</keyword>
<organism evidence="2 3">
    <name type="scientific">Pontibacillus salicampi</name>
    <dbReference type="NCBI Taxonomy" id="1449801"/>
    <lineage>
        <taxon>Bacteria</taxon>
        <taxon>Bacillati</taxon>
        <taxon>Bacillota</taxon>
        <taxon>Bacilli</taxon>
        <taxon>Bacillales</taxon>
        <taxon>Bacillaceae</taxon>
        <taxon>Pontibacillus</taxon>
    </lineage>
</organism>
<evidence type="ECO:0000313" key="2">
    <source>
        <dbReference type="EMBL" id="MFC0522627.1"/>
    </source>
</evidence>
<dbReference type="NCBIfam" id="NF041002">
    <property type="entry name" value="pilin_ComGF"/>
    <property type="match status" value="1"/>
</dbReference>
<dbReference type="EMBL" id="JBHLTP010000003">
    <property type="protein sequence ID" value="MFC0522627.1"/>
    <property type="molecule type" value="Genomic_DNA"/>
</dbReference>
<sequence length="147" mass="17052">MRAFMLKKYHNQVGFTLAESLFSLFITLMIVSALPSILLNVSHHTPFSSNAEMTVRQFFHFIQDELLYSTHHNIRSDGIDFQQPDGTTVTIDTYGTVLRRRVNGEGYETYLHEVASFHVKEHSEKEFTLQVEIQGGHVYEKTFFSFK</sequence>
<keyword evidence="3" id="KW-1185">Reference proteome</keyword>
<dbReference type="RefSeq" id="WP_377345148.1">
    <property type="nucleotide sequence ID" value="NZ_JBHLTP010000003.1"/>
</dbReference>
<dbReference type="InterPro" id="IPR016977">
    <property type="entry name" value="ComGF"/>
</dbReference>
<gene>
    <name evidence="2" type="primary">comGF</name>
    <name evidence="2" type="ORF">ACFFGV_03375</name>
</gene>
<reference evidence="2 3" key="1">
    <citation type="submission" date="2024-09" db="EMBL/GenBank/DDBJ databases">
        <authorList>
            <person name="Sun Q."/>
            <person name="Mori K."/>
        </authorList>
    </citation>
    <scope>NUCLEOTIDE SEQUENCE [LARGE SCALE GENOMIC DNA]</scope>
    <source>
        <strain evidence="2 3">NCAIM B.02529</strain>
    </source>
</reference>
<evidence type="ECO:0000313" key="3">
    <source>
        <dbReference type="Proteomes" id="UP001589836"/>
    </source>
</evidence>
<protein>
    <submittedName>
        <fullName evidence="2">Competence type IV pilus minor pilin ComGF</fullName>
    </submittedName>
</protein>
<comment type="caution">
    <text evidence="2">The sequence shown here is derived from an EMBL/GenBank/DDBJ whole genome shotgun (WGS) entry which is preliminary data.</text>
</comment>
<proteinExistence type="predicted"/>
<feature type="transmembrane region" description="Helical" evidence="1">
    <location>
        <begin position="21"/>
        <end position="39"/>
    </location>
</feature>